<dbReference type="EMBL" id="BMCH01000004">
    <property type="protein sequence ID" value="GGC32643.1"/>
    <property type="molecule type" value="Genomic_DNA"/>
</dbReference>
<protein>
    <submittedName>
        <fullName evidence="1">Uncharacterized protein</fullName>
    </submittedName>
</protein>
<accession>A0ABQ1M199</accession>
<gene>
    <name evidence="1" type="ORF">GCM10007207_17670</name>
</gene>
<keyword evidence="2" id="KW-1185">Reference proteome</keyword>
<sequence length="51" mass="5719">MSDMNWLTYEQMILCGPFFPRATAGTVLVTTASGVIRADTMLHESMFHIEP</sequence>
<evidence type="ECO:0000313" key="1">
    <source>
        <dbReference type="EMBL" id="GGC32643.1"/>
    </source>
</evidence>
<name>A0ABQ1M199_9PROT</name>
<proteinExistence type="predicted"/>
<organism evidence="1 2">
    <name type="scientific">Asaia siamensis</name>
    <dbReference type="NCBI Taxonomy" id="110479"/>
    <lineage>
        <taxon>Bacteria</taxon>
        <taxon>Pseudomonadati</taxon>
        <taxon>Pseudomonadota</taxon>
        <taxon>Alphaproteobacteria</taxon>
        <taxon>Acetobacterales</taxon>
        <taxon>Acetobacteraceae</taxon>
        <taxon>Asaia</taxon>
    </lineage>
</organism>
<dbReference type="Proteomes" id="UP000637769">
    <property type="component" value="Unassembled WGS sequence"/>
</dbReference>
<reference evidence="2" key="1">
    <citation type="journal article" date="2019" name="Int. J. Syst. Evol. Microbiol.">
        <title>The Global Catalogue of Microorganisms (GCM) 10K type strain sequencing project: providing services to taxonomists for standard genome sequencing and annotation.</title>
        <authorList>
            <consortium name="The Broad Institute Genomics Platform"/>
            <consortium name="The Broad Institute Genome Sequencing Center for Infectious Disease"/>
            <person name="Wu L."/>
            <person name="Ma J."/>
        </authorList>
    </citation>
    <scope>NUCLEOTIDE SEQUENCE [LARGE SCALE GENOMIC DNA]</scope>
    <source>
        <strain evidence="2">CCM 7132</strain>
    </source>
</reference>
<comment type="caution">
    <text evidence="1">The sequence shown here is derived from an EMBL/GenBank/DDBJ whole genome shotgun (WGS) entry which is preliminary data.</text>
</comment>
<evidence type="ECO:0000313" key="2">
    <source>
        <dbReference type="Proteomes" id="UP000637769"/>
    </source>
</evidence>